<dbReference type="RefSeq" id="WP_127081955.1">
    <property type="nucleotide sequence ID" value="NZ_RSCL01000008.1"/>
</dbReference>
<reference evidence="3" key="1">
    <citation type="submission" date="2018-12" db="EMBL/GenBank/DDBJ databases">
        <authorList>
            <person name="Will S."/>
            <person name="Neumann-Schaal M."/>
            <person name="Henke P."/>
        </authorList>
    </citation>
    <scope>NUCLEOTIDE SEQUENCE</scope>
    <source>
        <strain evidence="3">PCC 7102</strain>
    </source>
</reference>
<dbReference type="Proteomes" id="UP000271624">
    <property type="component" value="Unassembled WGS sequence"/>
</dbReference>
<keyword evidence="1" id="KW-0175">Coiled coil</keyword>
<dbReference type="OrthoDB" id="6286374at2"/>
<reference evidence="3" key="2">
    <citation type="journal article" date="2019" name="Genome Biol. Evol.">
        <title>Day and night: Metabolic profiles and evolutionary relationships of six axenic non-marine cyanobacteria.</title>
        <authorList>
            <person name="Will S.E."/>
            <person name="Henke P."/>
            <person name="Boedeker C."/>
            <person name="Huang S."/>
            <person name="Brinkmann H."/>
            <person name="Rohde M."/>
            <person name="Jarek M."/>
            <person name="Friedl T."/>
            <person name="Seufert S."/>
            <person name="Schumacher M."/>
            <person name="Overmann J."/>
            <person name="Neumann-Schaal M."/>
            <person name="Petersen J."/>
        </authorList>
    </citation>
    <scope>NUCLEOTIDE SEQUENCE [LARGE SCALE GENOMIC DNA]</scope>
    <source>
        <strain evidence="3">PCC 7102</strain>
    </source>
</reference>
<proteinExistence type="predicted"/>
<keyword evidence="4" id="KW-1185">Reference proteome</keyword>
<sequence length="516" mass="58419">MNLPFILDVSIGLIFIYLILSLLASEIQELLATVFQWRAEHLRKSIEVLLTGNAQDAEQARILELANQIYANPLIQSINQQAKGILVNIPRRLTWTMASTYRSMTNIQSDKKQTVFNNEKVGDSRHSGPSYIPSDVFATSLIETLEIPTIEQSLSSTRLDNFKNQRLAEIENVVFKLQEQVGENEENEDFFNFLYQSYSEIQADFEQVVWNFQQNKFDLNNSIGSMIASFDRFIESLKVNSPLPQERLSNSLQQLQFLKNNSMPSVENTISRTGLKPNVREIAQAIKRGTDVYQELTSALQDKDNQVLQRMEKIIDRLPPSIADNIKDLAERAELNINNTQQGVNALRQEIEHNFDNSMERASGVYKRNAKGVALLLGLIIAAATNADAFYMISRLSKDSALRDTITQNAGQIVLQNRNQLGYVDINTLRSQTDEALNQIALPIGWGDANLERQLSWTSKQRRPFPIWRIITLMPGWIISGIAIAMGAPFWFDLLGKAVNVRNTGRPPASTVRTEE</sequence>
<evidence type="ECO:0000256" key="1">
    <source>
        <dbReference type="SAM" id="Coils"/>
    </source>
</evidence>
<evidence type="ECO:0000256" key="2">
    <source>
        <dbReference type="SAM" id="Phobius"/>
    </source>
</evidence>
<keyword evidence="2" id="KW-1133">Transmembrane helix</keyword>
<organism evidence="3 4">
    <name type="scientific">Dulcicalothrix desertica PCC 7102</name>
    <dbReference type="NCBI Taxonomy" id="232991"/>
    <lineage>
        <taxon>Bacteria</taxon>
        <taxon>Bacillati</taxon>
        <taxon>Cyanobacteriota</taxon>
        <taxon>Cyanophyceae</taxon>
        <taxon>Nostocales</taxon>
        <taxon>Calotrichaceae</taxon>
        <taxon>Dulcicalothrix</taxon>
    </lineage>
</organism>
<protein>
    <submittedName>
        <fullName evidence="3">Uncharacterized protein</fullName>
    </submittedName>
</protein>
<dbReference type="AlphaFoldDB" id="A0A3S1CDZ3"/>
<name>A0A3S1CDZ3_9CYAN</name>
<keyword evidence="2" id="KW-0812">Transmembrane</keyword>
<feature type="coiled-coil region" evidence="1">
    <location>
        <begin position="323"/>
        <end position="350"/>
    </location>
</feature>
<gene>
    <name evidence="3" type="ORF">DSM106972_034740</name>
</gene>
<comment type="caution">
    <text evidence="3">The sequence shown here is derived from an EMBL/GenBank/DDBJ whole genome shotgun (WGS) entry which is preliminary data.</text>
</comment>
<evidence type="ECO:0000313" key="3">
    <source>
        <dbReference type="EMBL" id="RUT05467.1"/>
    </source>
</evidence>
<keyword evidence="2" id="KW-0472">Membrane</keyword>
<feature type="transmembrane region" description="Helical" evidence="2">
    <location>
        <begin position="470"/>
        <end position="492"/>
    </location>
</feature>
<feature type="transmembrane region" description="Helical" evidence="2">
    <location>
        <begin position="373"/>
        <end position="393"/>
    </location>
</feature>
<accession>A0A3S1CDZ3</accession>
<dbReference type="EMBL" id="RSCL01000008">
    <property type="protein sequence ID" value="RUT05467.1"/>
    <property type="molecule type" value="Genomic_DNA"/>
</dbReference>
<feature type="transmembrane region" description="Helical" evidence="2">
    <location>
        <begin position="5"/>
        <end position="24"/>
    </location>
</feature>
<evidence type="ECO:0000313" key="4">
    <source>
        <dbReference type="Proteomes" id="UP000271624"/>
    </source>
</evidence>